<evidence type="ECO:0000313" key="3">
    <source>
        <dbReference type="Proteomes" id="UP000001072"/>
    </source>
</evidence>
<dbReference type="Proteomes" id="UP000001072">
    <property type="component" value="Unassembled WGS sequence"/>
</dbReference>
<accession>F4RZZ7</accession>
<feature type="compositionally biased region" description="Polar residues" evidence="1">
    <location>
        <begin position="333"/>
        <end position="342"/>
    </location>
</feature>
<dbReference type="AlphaFoldDB" id="F4RZZ7"/>
<dbReference type="RefSeq" id="XP_007414638.1">
    <property type="nucleotide sequence ID" value="XM_007414576.1"/>
</dbReference>
<reference evidence="3" key="1">
    <citation type="journal article" date="2011" name="Proc. Natl. Acad. Sci. U.S.A.">
        <title>Obligate biotrophy features unraveled by the genomic analysis of rust fungi.</title>
        <authorList>
            <person name="Duplessis S."/>
            <person name="Cuomo C.A."/>
            <person name="Lin Y.-C."/>
            <person name="Aerts A."/>
            <person name="Tisserant E."/>
            <person name="Veneault-Fourrey C."/>
            <person name="Joly D.L."/>
            <person name="Hacquard S."/>
            <person name="Amselem J."/>
            <person name="Cantarel B.L."/>
            <person name="Chiu R."/>
            <person name="Coutinho P.M."/>
            <person name="Feau N."/>
            <person name="Field M."/>
            <person name="Frey P."/>
            <person name="Gelhaye E."/>
            <person name="Goldberg J."/>
            <person name="Grabherr M.G."/>
            <person name="Kodira C.D."/>
            <person name="Kohler A."/>
            <person name="Kuees U."/>
            <person name="Lindquist E.A."/>
            <person name="Lucas S.M."/>
            <person name="Mago R."/>
            <person name="Mauceli E."/>
            <person name="Morin E."/>
            <person name="Murat C."/>
            <person name="Pangilinan J.L."/>
            <person name="Park R."/>
            <person name="Pearson M."/>
            <person name="Quesneville H."/>
            <person name="Rouhier N."/>
            <person name="Sakthikumar S."/>
            <person name="Salamov A.A."/>
            <person name="Schmutz J."/>
            <person name="Selles B."/>
            <person name="Shapiro H."/>
            <person name="Tanguay P."/>
            <person name="Tuskan G.A."/>
            <person name="Henrissat B."/>
            <person name="Van de Peer Y."/>
            <person name="Rouze P."/>
            <person name="Ellis J.G."/>
            <person name="Dodds P.N."/>
            <person name="Schein J.E."/>
            <person name="Zhong S."/>
            <person name="Hamelin R.C."/>
            <person name="Grigoriev I.V."/>
            <person name="Szabo L.J."/>
            <person name="Martin F."/>
        </authorList>
    </citation>
    <scope>NUCLEOTIDE SEQUENCE [LARGE SCALE GENOMIC DNA]</scope>
    <source>
        <strain evidence="3">98AG31 / pathotype 3-4-7</strain>
    </source>
</reference>
<dbReference type="GeneID" id="18935996"/>
<dbReference type="InParanoid" id="F4RZZ7"/>
<evidence type="ECO:0000256" key="1">
    <source>
        <dbReference type="SAM" id="MobiDB-lite"/>
    </source>
</evidence>
<feature type="region of interest" description="Disordered" evidence="1">
    <location>
        <begin position="79"/>
        <end position="101"/>
    </location>
</feature>
<organism evidence="3">
    <name type="scientific">Melampsora larici-populina (strain 98AG31 / pathotype 3-4-7)</name>
    <name type="common">Poplar leaf rust fungus</name>
    <dbReference type="NCBI Taxonomy" id="747676"/>
    <lineage>
        <taxon>Eukaryota</taxon>
        <taxon>Fungi</taxon>
        <taxon>Dikarya</taxon>
        <taxon>Basidiomycota</taxon>
        <taxon>Pucciniomycotina</taxon>
        <taxon>Pucciniomycetes</taxon>
        <taxon>Pucciniales</taxon>
        <taxon>Melampsoraceae</taxon>
        <taxon>Melampsora</taxon>
    </lineage>
</organism>
<feature type="compositionally biased region" description="Acidic residues" evidence="1">
    <location>
        <begin position="361"/>
        <end position="409"/>
    </location>
</feature>
<protein>
    <submittedName>
        <fullName evidence="2">Uncharacterized protein</fullName>
    </submittedName>
</protein>
<dbReference type="OrthoDB" id="2506374at2759"/>
<name>F4RZZ7_MELLP</name>
<proteinExistence type="predicted"/>
<gene>
    <name evidence="2" type="ORF">MELLADRAFT_91695</name>
</gene>
<feature type="region of interest" description="Disordered" evidence="1">
    <location>
        <begin position="330"/>
        <end position="409"/>
    </location>
</feature>
<dbReference type="VEuPathDB" id="FungiDB:MELLADRAFT_91695"/>
<keyword evidence="3" id="KW-1185">Reference proteome</keyword>
<dbReference type="HOGENOM" id="CLU_025212_0_0_1"/>
<dbReference type="eggNOG" id="ENOG502QQB6">
    <property type="taxonomic scope" value="Eukaryota"/>
</dbReference>
<sequence length="409" mass="45622">MLAGIAKVKLETLDRELGEGAVPWGQDDFRRFMAYGKDSLKLRTKQKGWKALDRGLYSSTKERLQFQVFFALAGIPNTQEADEKEPPAEGSAPKVPSLTPEEEAQYRPLYDKLVAHEKVIEQQGRPTSDKDINKRSLKRVRQLGKILARDGDRLNFKYVFLASSAHPPSANSGAGWSRQFTSVPAITKWADREIGLLPVFATVAQGESMINTITRNHNQNDKKSKGPSTHAPQPSDVLKTTLANTLKERMIATLGYCPTRGKGFPLTADPVAGLVKRKVPVRIVQEPGSKLSAEDLKFGHKAMPKVNRQEWLDDLISNHFRLELVEGVEKSASKSGENQQVVWSKGKGKRTSKIKSKDIVSDNEEEEEVDEDEEEEGEEDDCIDDDDDDDNDDDDDDGNGDELDDDDDN</sequence>
<dbReference type="EMBL" id="GL883133">
    <property type="protein sequence ID" value="EGG02101.1"/>
    <property type="molecule type" value="Genomic_DNA"/>
</dbReference>
<dbReference type="KEGG" id="mlr:MELLADRAFT_91695"/>
<evidence type="ECO:0000313" key="2">
    <source>
        <dbReference type="EMBL" id="EGG02101.1"/>
    </source>
</evidence>